<accession>A0A6J5MUY2</accession>
<dbReference type="EMBL" id="LR796549">
    <property type="protein sequence ID" value="CAB4150724.1"/>
    <property type="molecule type" value="Genomic_DNA"/>
</dbReference>
<evidence type="ECO:0000313" key="1">
    <source>
        <dbReference type="EMBL" id="CAB4150724.1"/>
    </source>
</evidence>
<sequence length="51" mass="6108">MDAWRIQYGIPHGRIVDAMFEHVEHDFKFFLPLNGRRRSLMLGFQPFSKQS</sequence>
<protein>
    <submittedName>
        <fullName evidence="1">Uncharacterized protein</fullName>
    </submittedName>
</protein>
<proteinExistence type="predicted"/>
<reference evidence="1" key="1">
    <citation type="submission" date="2020-04" db="EMBL/GenBank/DDBJ databases">
        <authorList>
            <person name="Chiriac C."/>
            <person name="Salcher M."/>
            <person name="Ghai R."/>
            <person name="Kavagutti S V."/>
        </authorList>
    </citation>
    <scope>NUCLEOTIDE SEQUENCE</scope>
</reference>
<name>A0A6J5MUY2_9CAUD</name>
<organism evidence="1">
    <name type="scientific">uncultured Caudovirales phage</name>
    <dbReference type="NCBI Taxonomy" id="2100421"/>
    <lineage>
        <taxon>Viruses</taxon>
        <taxon>Duplodnaviria</taxon>
        <taxon>Heunggongvirae</taxon>
        <taxon>Uroviricota</taxon>
        <taxon>Caudoviricetes</taxon>
        <taxon>Peduoviridae</taxon>
        <taxon>Maltschvirus</taxon>
        <taxon>Maltschvirus maltsch</taxon>
    </lineage>
</organism>
<gene>
    <name evidence="1" type="ORF">UFOVP574_19</name>
</gene>